<dbReference type="SMART" id="SM00367">
    <property type="entry name" value="LRR_CC"/>
    <property type="match status" value="3"/>
</dbReference>
<dbReference type="GO" id="GO:0005524">
    <property type="term" value="F:ATP binding"/>
    <property type="evidence" value="ECO:0007669"/>
    <property type="project" value="UniProtKB-KW"/>
</dbReference>
<keyword evidence="13" id="KW-1185">Reference proteome</keyword>
<keyword evidence="3" id="KW-0677">Repeat</keyword>
<evidence type="ECO:0000259" key="7">
    <source>
        <dbReference type="Pfam" id="PF00931"/>
    </source>
</evidence>
<keyword evidence="2" id="KW-0433">Leucine-rich repeat</keyword>
<protein>
    <recommendedName>
        <fullName evidence="14">Rx N-terminal domain-containing protein</fullName>
    </recommendedName>
</protein>
<dbReference type="InterPro" id="IPR002182">
    <property type="entry name" value="NB-ARC"/>
</dbReference>
<dbReference type="InterPro" id="IPR058922">
    <property type="entry name" value="WHD_DRP"/>
</dbReference>
<dbReference type="FunFam" id="1.10.10.10:FF:000322">
    <property type="entry name" value="Probable disease resistance protein At1g63360"/>
    <property type="match status" value="1"/>
</dbReference>
<dbReference type="Gene3D" id="1.10.10.10">
    <property type="entry name" value="Winged helix-like DNA-binding domain superfamily/Winged helix DNA-binding domain"/>
    <property type="match status" value="1"/>
</dbReference>
<dbReference type="GO" id="GO:0043531">
    <property type="term" value="F:ADP binding"/>
    <property type="evidence" value="ECO:0007669"/>
    <property type="project" value="InterPro"/>
</dbReference>
<evidence type="ECO:0000256" key="4">
    <source>
        <dbReference type="ARBA" id="ARBA00022741"/>
    </source>
</evidence>
<dbReference type="Pfam" id="PF00931">
    <property type="entry name" value="NB-ARC"/>
    <property type="match status" value="1"/>
</dbReference>
<feature type="domain" description="NB-ARC" evidence="7">
    <location>
        <begin position="205"/>
        <end position="376"/>
    </location>
</feature>
<evidence type="ECO:0000256" key="3">
    <source>
        <dbReference type="ARBA" id="ARBA00022737"/>
    </source>
</evidence>
<dbReference type="InterPro" id="IPR055414">
    <property type="entry name" value="LRR_R13L4/SHOC2-like"/>
</dbReference>
<dbReference type="Gene3D" id="1.10.8.430">
    <property type="entry name" value="Helical domain of apoptotic protease-activating factors"/>
    <property type="match status" value="1"/>
</dbReference>
<dbReference type="Pfam" id="PF25019">
    <property type="entry name" value="LRR_R13L1-DRL21"/>
    <property type="match status" value="1"/>
</dbReference>
<feature type="domain" description="Disease resistance protein winged helix" evidence="9">
    <location>
        <begin position="461"/>
        <end position="532"/>
    </location>
</feature>
<dbReference type="Gene3D" id="1.20.5.4130">
    <property type="match status" value="1"/>
</dbReference>
<dbReference type="CDD" id="cd14798">
    <property type="entry name" value="RX-CC_like"/>
    <property type="match status" value="1"/>
</dbReference>
<evidence type="ECO:0000256" key="2">
    <source>
        <dbReference type="ARBA" id="ARBA00022614"/>
    </source>
</evidence>
<evidence type="ECO:0000259" key="8">
    <source>
        <dbReference type="Pfam" id="PF18052"/>
    </source>
</evidence>
<dbReference type="InterPro" id="IPR036388">
    <property type="entry name" value="WH-like_DNA-bd_sf"/>
</dbReference>
<feature type="domain" description="R13L1/DRL21-like LRR repeat region" evidence="11">
    <location>
        <begin position="1003"/>
        <end position="1065"/>
    </location>
</feature>
<dbReference type="PANTHER" id="PTHR36766">
    <property type="entry name" value="PLANT BROAD-SPECTRUM MILDEW RESISTANCE PROTEIN RPW8"/>
    <property type="match status" value="1"/>
</dbReference>
<accession>A0A068UTY3</accession>
<evidence type="ECO:0000259" key="10">
    <source>
        <dbReference type="Pfam" id="PF23598"/>
    </source>
</evidence>
<name>A0A068UTY3_COFCA</name>
<dbReference type="InterPro" id="IPR056789">
    <property type="entry name" value="LRR_R13L1-DRL21"/>
</dbReference>
<keyword evidence="6" id="KW-0067">ATP-binding</keyword>
<dbReference type="PhylomeDB" id="A0A068UTY3"/>
<evidence type="ECO:0000256" key="5">
    <source>
        <dbReference type="ARBA" id="ARBA00022821"/>
    </source>
</evidence>
<feature type="domain" description="Disease resistance N-terminal" evidence="8">
    <location>
        <begin position="45"/>
        <end position="128"/>
    </location>
</feature>
<dbReference type="Pfam" id="PF18052">
    <property type="entry name" value="Rx_N"/>
    <property type="match status" value="1"/>
</dbReference>
<dbReference type="GO" id="GO:0051607">
    <property type="term" value="P:defense response to virus"/>
    <property type="evidence" value="ECO:0007669"/>
    <property type="project" value="UniProtKB-ARBA"/>
</dbReference>
<dbReference type="InterPro" id="IPR006553">
    <property type="entry name" value="Leu-rich_rpt_Cys-con_subtyp"/>
</dbReference>
<dbReference type="Gene3D" id="3.80.10.10">
    <property type="entry name" value="Ribonuclease Inhibitor"/>
    <property type="match status" value="3"/>
</dbReference>
<keyword evidence="4" id="KW-0547">Nucleotide-binding</keyword>
<evidence type="ECO:0008006" key="14">
    <source>
        <dbReference type="Google" id="ProtNLM"/>
    </source>
</evidence>
<proteinExistence type="inferred from homology"/>
<sequence>MPGDQWMSNTFQNNNWLSNMRTFVFYFIFYHKVQNISSHLMEALLESLVKILNSPIIQEELRLLCGIETEIQKLSSLLTTTKAVIEDAEQKQFTDKAIQDWLQKLNIIAYEVDDILDDYATEVSREPKCNNICCNVLDCLPATSNICFRHRIGTRMKKIIGKFDAVADKRIKLGLSNQQSGSYFNASRETGSTVNEPNLVLGRDEEKDEIVKILVNQDSDNQNVSVLPIVGVGGLGKTTLAQLVFNDENLAEPFKRKLWAWVSEKFDVKSIIKALIESAKGTSIGDLPLDTLQRKLQKLLRGKRYLIVLDDVWNENPEEWEKLKSVLQCGSKGSSIVTTTRMEKVAEIMGTLETHRLSSLSENECWSLFRQRAFGRQEAEEYPNLVVIGKEIVKKCGGVPLAAKALGGFLRFKREEAEWNFVKCSELWNLPQDETHILPALRLSYLNLPVELRGCFAYCAVFPKGSKIEKEEVIHLWMANGLISSNGTMEVEDVGDAVLTELHCRSLFQAVEKDEFGSILTFKMHDLVHDLARSVMEAKHGGTESNRTMMLGEPYHQLTVAFPITITGTDQFSSFLSKCGSLRALIVRSTRRREKFRELPSVVSKLTHLRHVNLSGSDIVELPNSICDLWNLQILNLNDCGKLRSLPKDMRFLRNLRHLCLQRCWSLAHMPSGIAKLTCLQTLSIVVLGGKKGFQLSELRHLNMLKGTLIIRHLERIEDKKDAEEACLIEKQSLRRLDLYWDSERTLQRYNDEEVLEALKPCPNLQLLYIEGFKGSSSFPSWISTVTEVWVEESAAEYIVGAQETTATTAAMSPSLKQLKLENMPNLKGMLGREVQGTPGVFSQLQSLSFGYCPMLTLPLPRMPSLKELDVENCPNMAWASISNLTSLNSLNIEDIGGLSCFPEEMLQNLSLLESLNIKEMKDLRALPRSLASLTALKTLSIVECPKMESLPEEGLRGLASLQALYLVNCYNLVSLSMGTKALKSLTDPLIFGSYATALPEEVKHFPTLQVLYLQNFPNLTSLPDWFRNLTSLQDLTLCNCPKLETLPSSIQMMTTLQSLTIDECDLLEPRCERGGEEWHKIKHIPDLKFQIDYI</sequence>
<evidence type="ECO:0000259" key="11">
    <source>
        <dbReference type="Pfam" id="PF25019"/>
    </source>
</evidence>
<gene>
    <name evidence="12" type="ORF">GSCOC_T00034223001</name>
</gene>
<keyword evidence="5" id="KW-0611">Plant defense</keyword>
<dbReference type="OMA" id="EPRVWIC"/>
<comment type="similarity">
    <text evidence="1">Belongs to the disease resistance NB-LRR family.</text>
</comment>
<dbReference type="PRINTS" id="PR00364">
    <property type="entry name" value="DISEASERSIST"/>
</dbReference>
<dbReference type="InterPro" id="IPR041118">
    <property type="entry name" value="Rx_N"/>
</dbReference>
<evidence type="ECO:0000256" key="1">
    <source>
        <dbReference type="ARBA" id="ARBA00008894"/>
    </source>
</evidence>
<dbReference type="Proteomes" id="UP000295252">
    <property type="component" value="Chromosome X"/>
</dbReference>
<dbReference type="Gramene" id="CDP11742">
    <property type="protein sequence ID" value="CDP11742"/>
    <property type="gene ID" value="GSCOC_T00034223001"/>
</dbReference>
<dbReference type="EMBL" id="HG739143">
    <property type="protein sequence ID" value="CDP11742.1"/>
    <property type="molecule type" value="Genomic_DNA"/>
</dbReference>
<dbReference type="InParanoid" id="A0A068UTY3"/>
<dbReference type="PANTHER" id="PTHR36766:SF42">
    <property type="entry name" value="NB-ARC DOMAIN DISEASE RESISTANCE PROTEIN"/>
    <property type="match status" value="1"/>
</dbReference>
<dbReference type="InterPro" id="IPR032675">
    <property type="entry name" value="LRR_dom_sf"/>
</dbReference>
<dbReference type="AlphaFoldDB" id="A0A068UTY3"/>
<dbReference type="InterPro" id="IPR038005">
    <property type="entry name" value="RX-like_CC"/>
</dbReference>
<dbReference type="SUPFAM" id="SSF52540">
    <property type="entry name" value="P-loop containing nucleoside triphosphate hydrolases"/>
    <property type="match status" value="1"/>
</dbReference>
<evidence type="ECO:0000259" key="9">
    <source>
        <dbReference type="Pfam" id="PF23559"/>
    </source>
</evidence>
<feature type="domain" description="Disease resistance R13L4/SHOC-2-like LRR" evidence="10">
    <location>
        <begin position="575"/>
        <end position="892"/>
    </location>
</feature>
<dbReference type="FunFam" id="3.40.50.300:FF:001091">
    <property type="entry name" value="Probable disease resistance protein At1g61300"/>
    <property type="match status" value="1"/>
</dbReference>
<dbReference type="Pfam" id="PF23598">
    <property type="entry name" value="LRR_14"/>
    <property type="match status" value="1"/>
</dbReference>
<evidence type="ECO:0000313" key="12">
    <source>
        <dbReference type="EMBL" id="CDP11742.1"/>
    </source>
</evidence>
<dbReference type="SUPFAM" id="SSF52058">
    <property type="entry name" value="L domain-like"/>
    <property type="match status" value="2"/>
</dbReference>
<dbReference type="Pfam" id="PF23559">
    <property type="entry name" value="WHD_DRP"/>
    <property type="match status" value="1"/>
</dbReference>
<dbReference type="InterPro" id="IPR027417">
    <property type="entry name" value="P-loop_NTPase"/>
</dbReference>
<evidence type="ECO:0000256" key="6">
    <source>
        <dbReference type="ARBA" id="ARBA00022840"/>
    </source>
</evidence>
<dbReference type="InterPro" id="IPR042197">
    <property type="entry name" value="Apaf_helical"/>
</dbReference>
<organism evidence="12 13">
    <name type="scientific">Coffea canephora</name>
    <name type="common">Robusta coffee</name>
    <dbReference type="NCBI Taxonomy" id="49390"/>
    <lineage>
        <taxon>Eukaryota</taxon>
        <taxon>Viridiplantae</taxon>
        <taxon>Streptophyta</taxon>
        <taxon>Embryophyta</taxon>
        <taxon>Tracheophyta</taxon>
        <taxon>Spermatophyta</taxon>
        <taxon>Magnoliopsida</taxon>
        <taxon>eudicotyledons</taxon>
        <taxon>Gunneridae</taxon>
        <taxon>Pentapetalae</taxon>
        <taxon>asterids</taxon>
        <taxon>lamiids</taxon>
        <taxon>Gentianales</taxon>
        <taxon>Rubiaceae</taxon>
        <taxon>Ixoroideae</taxon>
        <taxon>Gardenieae complex</taxon>
        <taxon>Bertiereae - Coffeeae clade</taxon>
        <taxon>Coffeeae</taxon>
        <taxon>Coffea</taxon>
    </lineage>
</organism>
<dbReference type="OrthoDB" id="892938at2759"/>
<dbReference type="Gene3D" id="3.40.50.300">
    <property type="entry name" value="P-loop containing nucleotide triphosphate hydrolases"/>
    <property type="match status" value="1"/>
</dbReference>
<reference evidence="13" key="1">
    <citation type="journal article" date="2014" name="Science">
        <title>The coffee genome provides insight into the convergent evolution of caffeine biosynthesis.</title>
        <authorList>
            <person name="Denoeud F."/>
            <person name="Carretero-Paulet L."/>
            <person name="Dereeper A."/>
            <person name="Droc G."/>
            <person name="Guyot R."/>
            <person name="Pietrella M."/>
            <person name="Zheng C."/>
            <person name="Alberti A."/>
            <person name="Anthony F."/>
            <person name="Aprea G."/>
            <person name="Aury J.M."/>
            <person name="Bento P."/>
            <person name="Bernard M."/>
            <person name="Bocs S."/>
            <person name="Campa C."/>
            <person name="Cenci A."/>
            <person name="Combes M.C."/>
            <person name="Crouzillat D."/>
            <person name="Da Silva C."/>
            <person name="Daddiego L."/>
            <person name="De Bellis F."/>
            <person name="Dussert S."/>
            <person name="Garsmeur O."/>
            <person name="Gayraud T."/>
            <person name="Guignon V."/>
            <person name="Jahn K."/>
            <person name="Jamilloux V."/>
            <person name="Joet T."/>
            <person name="Labadie K."/>
            <person name="Lan T."/>
            <person name="Leclercq J."/>
            <person name="Lepelley M."/>
            <person name="Leroy T."/>
            <person name="Li L.T."/>
            <person name="Librado P."/>
            <person name="Lopez L."/>
            <person name="Munoz A."/>
            <person name="Noel B."/>
            <person name="Pallavicini A."/>
            <person name="Perrotta G."/>
            <person name="Poncet V."/>
            <person name="Pot D."/>
            <person name="Priyono X."/>
            <person name="Rigoreau M."/>
            <person name="Rouard M."/>
            <person name="Rozas J."/>
            <person name="Tranchant-Dubreuil C."/>
            <person name="VanBuren R."/>
            <person name="Zhang Q."/>
            <person name="Andrade A.C."/>
            <person name="Argout X."/>
            <person name="Bertrand B."/>
            <person name="de Kochko A."/>
            <person name="Graziosi G."/>
            <person name="Henry R.J."/>
            <person name="Jayarama X."/>
            <person name="Ming R."/>
            <person name="Nagai C."/>
            <person name="Rounsley S."/>
            <person name="Sankoff D."/>
            <person name="Giuliano G."/>
            <person name="Albert V.A."/>
            <person name="Wincker P."/>
            <person name="Lashermes P."/>
        </authorList>
    </citation>
    <scope>NUCLEOTIDE SEQUENCE [LARGE SCALE GENOMIC DNA]</scope>
    <source>
        <strain evidence="13">cv. DH200-94</strain>
    </source>
</reference>
<evidence type="ECO:0000313" key="13">
    <source>
        <dbReference type="Proteomes" id="UP000295252"/>
    </source>
</evidence>